<dbReference type="InterPro" id="IPR042178">
    <property type="entry name" value="Serpin_sf_1"/>
</dbReference>
<dbReference type="EMBL" id="CH963846">
    <property type="protein sequence ID" value="EDW72513.1"/>
    <property type="molecule type" value="Genomic_DNA"/>
</dbReference>
<dbReference type="InterPro" id="IPR042185">
    <property type="entry name" value="Serpin_sf_2"/>
</dbReference>
<keyword evidence="8" id="KW-1185">Reference proteome</keyword>
<gene>
    <name evidence="6" type="primary">Dwil\GK20662</name>
    <name evidence="6" type="ORF">Dwil_GK20662</name>
</gene>
<dbReference type="GO" id="GO:0005615">
    <property type="term" value="C:extracellular space"/>
    <property type="evidence" value="ECO:0007669"/>
    <property type="project" value="InterPro"/>
</dbReference>
<dbReference type="OrthoDB" id="671595at2759"/>
<dbReference type="Gene3D" id="3.30.497.10">
    <property type="entry name" value="Antithrombin, subunit I, domain 2"/>
    <property type="match status" value="1"/>
</dbReference>
<dbReference type="SUPFAM" id="SSF56574">
    <property type="entry name" value="Serpins"/>
    <property type="match status" value="1"/>
</dbReference>
<protein>
    <submittedName>
        <fullName evidence="6">Uncharacterized protein, isoform A</fullName>
    </submittedName>
    <submittedName>
        <fullName evidence="7">Uncharacterized protein, isoform B</fullName>
    </submittedName>
</protein>
<evidence type="ECO:0000256" key="2">
    <source>
        <dbReference type="ARBA" id="ARBA00022690"/>
    </source>
</evidence>
<dbReference type="PANTHER" id="PTHR11461">
    <property type="entry name" value="SERINE PROTEASE INHIBITOR, SERPIN"/>
    <property type="match status" value="1"/>
</dbReference>
<evidence type="ECO:0000256" key="1">
    <source>
        <dbReference type="ARBA" id="ARBA00009500"/>
    </source>
</evidence>
<dbReference type="GO" id="GO:0004867">
    <property type="term" value="F:serine-type endopeptidase inhibitor activity"/>
    <property type="evidence" value="ECO:0007669"/>
    <property type="project" value="UniProtKB-KW"/>
</dbReference>
<dbReference type="Pfam" id="PF00079">
    <property type="entry name" value="Serpin"/>
    <property type="match status" value="1"/>
</dbReference>
<dbReference type="FunCoup" id="B4MK74">
    <property type="interactions" value="9"/>
</dbReference>
<dbReference type="SMR" id="B4MK74"/>
<dbReference type="SMART" id="SM00093">
    <property type="entry name" value="SERPIN"/>
    <property type="match status" value="1"/>
</dbReference>
<dbReference type="OMA" id="QRMELPM"/>
<dbReference type="EMBL" id="CH963846">
    <property type="protein sequence ID" value="KRF97588.1"/>
    <property type="molecule type" value="Genomic_DNA"/>
</dbReference>
<feature type="domain" description="Serpin" evidence="5">
    <location>
        <begin position="20"/>
        <end position="383"/>
    </location>
</feature>
<dbReference type="Gene3D" id="2.30.39.10">
    <property type="entry name" value="Alpha-1-antitrypsin, domain 1"/>
    <property type="match status" value="1"/>
</dbReference>
<name>B4MK74_DROWI</name>
<dbReference type="InterPro" id="IPR000215">
    <property type="entry name" value="Serpin_fam"/>
</dbReference>
<dbReference type="InParanoid" id="B4MK74"/>
<organism evidence="6 8">
    <name type="scientific">Drosophila willistoni</name>
    <name type="common">Fruit fly</name>
    <dbReference type="NCBI Taxonomy" id="7260"/>
    <lineage>
        <taxon>Eukaryota</taxon>
        <taxon>Metazoa</taxon>
        <taxon>Ecdysozoa</taxon>
        <taxon>Arthropoda</taxon>
        <taxon>Hexapoda</taxon>
        <taxon>Insecta</taxon>
        <taxon>Pterygota</taxon>
        <taxon>Neoptera</taxon>
        <taxon>Endopterygota</taxon>
        <taxon>Diptera</taxon>
        <taxon>Brachycera</taxon>
        <taxon>Muscomorpha</taxon>
        <taxon>Ephydroidea</taxon>
        <taxon>Drosophilidae</taxon>
        <taxon>Drosophila</taxon>
        <taxon>Sophophora</taxon>
    </lineage>
</organism>
<evidence type="ECO:0000256" key="4">
    <source>
        <dbReference type="RuleBase" id="RU000411"/>
    </source>
</evidence>
<dbReference type="KEGG" id="dwi:6638213"/>
<evidence type="ECO:0000313" key="6">
    <source>
        <dbReference type="EMBL" id="EDW72513.1"/>
    </source>
</evidence>
<reference evidence="6 8" key="3">
    <citation type="journal article" date="2007" name="Nature">
        <title>Evolution of genes and genomes on the Drosophila phylogeny.</title>
        <authorList>
            <consortium name="Drosophila 12 Genomes Consortium"/>
            <person name="Clark A.G."/>
            <person name="Eisen M.B."/>
            <person name="Smith D.R."/>
            <person name="Bergman C.M."/>
            <person name="Oliver B."/>
            <person name="Markow T.A."/>
            <person name="Kaufman T.C."/>
            <person name="Kellis M."/>
            <person name="Gelbart W."/>
            <person name="Iyer V.N."/>
            <person name="Pollard D.A."/>
            <person name="Sackton T.B."/>
            <person name="Larracuente A.M."/>
            <person name="Singh N.D."/>
            <person name="Abad J.P."/>
            <person name="Abt D.N."/>
            <person name="Adryan B."/>
            <person name="Aguade M."/>
            <person name="Akashi H."/>
            <person name="Anderson W.W."/>
            <person name="Aquadro C.F."/>
            <person name="Ardell D.H."/>
            <person name="Arguello R."/>
            <person name="Artieri C.G."/>
            <person name="Barbash D.A."/>
            <person name="Barker D."/>
            <person name="Barsanti P."/>
            <person name="Batterham P."/>
            <person name="Batzoglou S."/>
            <person name="Begun D."/>
            <person name="Bhutkar A."/>
            <person name="Blanco E."/>
            <person name="Bosak S.A."/>
            <person name="Bradley R.K."/>
            <person name="Brand A.D."/>
            <person name="Brent M.R."/>
            <person name="Brooks A.N."/>
            <person name="Brown R.H."/>
            <person name="Butlin R.K."/>
            <person name="Caggese C."/>
            <person name="Calvi B.R."/>
            <person name="Bernardo de Carvalho A."/>
            <person name="Caspi A."/>
            <person name="Castrezana S."/>
            <person name="Celniker S.E."/>
            <person name="Chang J.L."/>
            <person name="Chapple C."/>
            <person name="Chatterji S."/>
            <person name="Chinwalla A."/>
            <person name="Civetta A."/>
            <person name="Clifton S.W."/>
            <person name="Comeron J.M."/>
            <person name="Costello J.C."/>
            <person name="Coyne J.A."/>
            <person name="Daub J."/>
            <person name="David R.G."/>
            <person name="Delcher A.L."/>
            <person name="Delehaunty K."/>
            <person name="Do C.B."/>
            <person name="Ebling H."/>
            <person name="Edwards K."/>
            <person name="Eickbush T."/>
            <person name="Evans J.D."/>
            <person name="Filipski A."/>
            <person name="Findeiss S."/>
            <person name="Freyhult E."/>
            <person name="Fulton L."/>
            <person name="Fulton R."/>
            <person name="Garcia A.C."/>
            <person name="Gardiner A."/>
            <person name="Garfield D.A."/>
            <person name="Garvin B.E."/>
            <person name="Gibson G."/>
            <person name="Gilbert D."/>
            <person name="Gnerre S."/>
            <person name="Godfrey J."/>
            <person name="Good R."/>
            <person name="Gotea V."/>
            <person name="Gravely B."/>
            <person name="Greenberg A.J."/>
            <person name="Griffiths-Jones S."/>
            <person name="Gross S."/>
            <person name="Guigo R."/>
            <person name="Gustafson E.A."/>
            <person name="Haerty W."/>
            <person name="Hahn M.W."/>
            <person name="Halligan D.L."/>
            <person name="Halpern A.L."/>
            <person name="Halter G.M."/>
            <person name="Han M.V."/>
            <person name="Heger A."/>
            <person name="Hillier L."/>
            <person name="Hinrichs A.S."/>
            <person name="Holmes I."/>
            <person name="Hoskins R.A."/>
            <person name="Hubisz M.J."/>
            <person name="Hultmark D."/>
            <person name="Huntley M.A."/>
            <person name="Jaffe D.B."/>
            <person name="Jagadeeshan S."/>
            <person name="Jeck W.R."/>
            <person name="Johnson J."/>
            <person name="Jones C.D."/>
            <person name="Jordan W.C."/>
            <person name="Karpen G.H."/>
            <person name="Kataoka E."/>
            <person name="Keightley P.D."/>
            <person name="Kheradpour P."/>
            <person name="Kirkness E.F."/>
            <person name="Koerich L.B."/>
            <person name="Kristiansen K."/>
            <person name="Kudrna D."/>
            <person name="Kulathinal R.J."/>
            <person name="Kumar S."/>
            <person name="Kwok R."/>
            <person name="Lander E."/>
            <person name="Langley C.H."/>
            <person name="Lapoint R."/>
            <person name="Lazzaro B.P."/>
            <person name="Lee S.J."/>
            <person name="Levesque L."/>
            <person name="Li R."/>
            <person name="Lin C.F."/>
            <person name="Lin M.F."/>
            <person name="Lindblad-Toh K."/>
            <person name="Llopart A."/>
            <person name="Long M."/>
            <person name="Low L."/>
            <person name="Lozovsky E."/>
            <person name="Lu J."/>
            <person name="Luo M."/>
            <person name="Machado C.A."/>
            <person name="Makalowski W."/>
            <person name="Marzo M."/>
            <person name="Matsuda M."/>
            <person name="Matzkin L."/>
            <person name="McAllister B."/>
            <person name="McBride C.S."/>
            <person name="McKernan B."/>
            <person name="McKernan K."/>
            <person name="Mendez-Lago M."/>
            <person name="Minx P."/>
            <person name="Mollenhauer M.U."/>
            <person name="Montooth K."/>
            <person name="Mount S.M."/>
            <person name="Mu X."/>
            <person name="Myers E."/>
            <person name="Negre B."/>
            <person name="Newfeld S."/>
            <person name="Nielsen R."/>
            <person name="Noor M.A."/>
            <person name="O'Grady P."/>
            <person name="Pachter L."/>
            <person name="Papaceit M."/>
            <person name="Parisi M.J."/>
            <person name="Parisi M."/>
            <person name="Parts L."/>
            <person name="Pedersen J.S."/>
            <person name="Pesole G."/>
            <person name="Phillippy A.M."/>
            <person name="Ponting C.P."/>
            <person name="Pop M."/>
            <person name="Porcelli D."/>
            <person name="Powell J.R."/>
            <person name="Prohaska S."/>
            <person name="Pruitt K."/>
            <person name="Puig M."/>
            <person name="Quesneville H."/>
            <person name="Ram K.R."/>
            <person name="Rand D."/>
            <person name="Rasmussen M.D."/>
            <person name="Reed L.K."/>
            <person name="Reenan R."/>
            <person name="Reily A."/>
            <person name="Remington K.A."/>
            <person name="Rieger T.T."/>
            <person name="Ritchie M.G."/>
            <person name="Robin C."/>
            <person name="Rogers Y.H."/>
            <person name="Rohde C."/>
            <person name="Rozas J."/>
            <person name="Rubenfield M.J."/>
            <person name="Ruiz A."/>
            <person name="Russo S."/>
            <person name="Salzberg S.L."/>
            <person name="Sanchez-Gracia A."/>
            <person name="Saranga D.J."/>
            <person name="Sato H."/>
            <person name="Schaeffer S.W."/>
            <person name="Schatz M.C."/>
            <person name="Schlenke T."/>
            <person name="Schwartz R."/>
            <person name="Segarra C."/>
            <person name="Singh R.S."/>
            <person name="Sirot L."/>
            <person name="Sirota M."/>
            <person name="Sisneros N.B."/>
            <person name="Smith C.D."/>
            <person name="Smith T.F."/>
            <person name="Spieth J."/>
            <person name="Stage D.E."/>
            <person name="Stark A."/>
            <person name="Stephan W."/>
            <person name="Strausberg R.L."/>
            <person name="Strempel S."/>
            <person name="Sturgill D."/>
            <person name="Sutton G."/>
            <person name="Sutton G.G."/>
            <person name="Tao W."/>
            <person name="Teichmann S."/>
            <person name="Tobari Y.N."/>
            <person name="Tomimura Y."/>
            <person name="Tsolas J.M."/>
            <person name="Valente V.L."/>
            <person name="Venter E."/>
            <person name="Venter J.C."/>
            <person name="Vicario S."/>
            <person name="Vieira F.G."/>
            <person name="Vilella A.J."/>
            <person name="Villasante A."/>
            <person name="Walenz B."/>
            <person name="Wang J."/>
            <person name="Wasserman M."/>
            <person name="Watts T."/>
            <person name="Wilson D."/>
            <person name="Wilson R.K."/>
            <person name="Wing R.A."/>
            <person name="Wolfner M.F."/>
            <person name="Wong A."/>
            <person name="Wong G.K."/>
            <person name="Wu C.I."/>
            <person name="Wu G."/>
            <person name="Yamamoto D."/>
            <person name="Yang H.P."/>
            <person name="Yang S.P."/>
            <person name="Yorke J.A."/>
            <person name="Yoshida K."/>
            <person name="Zdobnov E."/>
            <person name="Zhang P."/>
            <person name="Zhang Y."/>
            <person name="Zimin A.V."/>
            <person name="Baldwin J."/>
            <person name="Abdouelleil A."/>
            <person name="Abdulkadir J."/>
            <person name="Abebe A."/>
            <person name="Abera B."/>
            <person name="Abreu J."/>
            <person name="Acer S.C."/>
            <person name="Aftuck L."/>
            <person name="Alexander A."/>
            <person name="An P."/>
            <person name="Anderson E."/>
            <person name="Anderson S."/>
            <person name="Arachi H."/>
            <person name="Azer M."/>
            <person name="Bachantsang P."/>
            <person name="Barry A."/>
            <person name="Bayul T."/>
            <person name="Berlin A."/>
            <person name="Bessette D."/>
            <person name="Bloom T."/>
            <person name="Blye J."/>
            <person name="Boguslavskiy L."/>
            <person name="Bonnet C."/>
            <person name="Boukhgalter B."/>
            <person name="Bourzgui I."/>
            <person name="Brown A."/>
            <person name="Cahill P."/>
            <person name="Channer S."/>
            <person name="Cheshatsang Y."/>
            <person name="Chuda L."/>
            <person name="Citroen M."/>
            <person name="Collymore A."/>
            <person name="Cooke P."/>
            <person name="Costello M."/>
            <person name="D'Aco K."/>
            <person name="Daza R."/>
            <person name="De Haan G."/>
            <person name="DeGray S."/>
            <person name="DeMaso C."/>
            <person name="Dhargay N."/>
            <person name="Dooley K."/>
            <person name="Dooley E."/>
            <person name="Doricent M."/>
            <person name="Dorje P."/>
            <person name="Dorjee K."/>
            <person name="Dupes A."/>
            <person name="Elong R."/>
            <person name="Falk J."/>
            <person name="Farina A."/>
            <person name="Faro S."/>
            <person name="Ferguson D."/>
            <person name="Fisher S."/>
            <person name="Foley C.D."/>
            <person name="Franke A."/>
            <person name="Friedrich D."/>
            <person name="Gadbois L."/>
            <person name="Gearin G."/>
            <person name="Gearin C.R."/>
            <person name="Giannoukos G."/>
            <person name="Goode T."/>
            <person name="Graham J."/>
            <person name="Grandbois E."/>
            <person name="Grewal S."/>
            <person name="Gyaltsen K."/>
            <person name="Hafez N."/>
            <person name="Hagos B."/>
            <person name="Hall J."/>
            <person name="Henson C."/>
            <person name="Hollinger A."/>
            <person name="Honan T."/>
            <person name="Huard M.D."/>
            <person name="Hughes L."/>
            <person name="Hurhula B."/>
            <person name="Husby M.E."/>
            <person name="Kamat A."/>
            <person name="Kanga B."/>
            <person name="Kashin S."/>
            <person name="Khazanovich D."/>
            <person name="Kisner P."/>
            <person name="Lance K."/>
            <person name="Lara M."/>
            <person name="Lee W."/>
            <person name="Lennon N."/>
            <person name="Letendre F."/>
            <person name="LeVine R."/>
            <person name="Lipovsky A."/>
            <person name="Liu X."/>
            <person name="Liu J."/>
            <person name="Liu S."/>
            <person name="Lokyitsang T."/>
            <person name="Lokyitsang Y."/>
            <person name="Lubonja R."/>
            <person name="Lui A."/>
            <person name="MacDonald P."/>
            <person name="Magnisalis V."/>
            <person name="Maru K."/>
            <person name="Matthews C."/>
            <person name="McCusker W."/>
            <person name="McDonough S."/>
            <person name="Mehta T."/>
            <person name="Meldrim J."/>
            <person name="Meneus L."/>
            <person name="Mihai O."/>
            <person name="Mihalev A."/>
            <person name="Mihova T."/>
            <person name="Mittelman R."/>
            <person name="Mlenga V."/>
            <person name="Montmayeur A."/>
            <person name="Mulrain L."/>
            <person name="Navidi A."/>
            <person name="Naylor J."/>
            <person name="Negash T."/>
            <person name="Nguyen T."/>
            <person name="Nguyen N."/>
            <person name="Nicol R."/>
            <person name="Norbu C."/>
            <person name="Norbu N."/>
            <person name="Novod N."/>
            <person name="O'Neill B."/>
            <person name="Osman S."/>
            <person name="Markiewicz E."/>
            <person name="Oyono O.L."/>
            <person name="Patti C."/>
            <person name="Phunkhang P."/>
            <person name="Pierre F."/>
            <person name="Priest M."/>
            <person name="Raghuraman S."/>
            <person name="Rege F."/>
            <person name="Reyes R."/>
            <person name="Rise C."/>
            <person name="Rogov P."/>
            <person name="Ross K."/>
            <person name="Ryan E."/>
            <person name="Settipalli S."/>
            <person name="Shea T."/>
            <person name="Sherpa N."/>
            <person name="Shi L."/>
            <person name="Shih D."/>
            <person name="Sparrow T."/>
            <person name="Spaulding J."/>
            <person name="Stalker J."/>
            <person name="Stange-Thomann N."/>
            <person name="Stavropoulos S."/>
            <person name="Stone C."/>
            <person name="Strader C."/>
            <person name="Tesfaye S."/>
            <person name="Thomson T."/>
            <person name="Thoulutsang Y."/>
            <person name="Thoulutsang D."/>
            <person name="Topham K."/>
            <person name="Topping I."/>
            <person name="Tsamla T."/>
            <person name="Vassiliev H."/>
            <person name="Vo A."/>
            <person name="Wangchuk T."/>
            <person name="Wangdi T."/>
            <person name="Weiand M."/>
            <person name="Wilkinson J."/>
            <person name="Wilson A."/>
            <person name="Yadav S."/>
            <person name="Young G."/>
            <person name="Yu Q."/>
            <person name="Zembek L."/>
            <person name="Zhong D."/>
            <person name="Zimmer A."/>
            <person name="Zwirko Z."/>
            <person name="Jaffe D.B."/>
            <person name="Alvarez P."/>
            <person name="Brockman W."/>
            <person name="Butler J."/>
            <person name="Chin C."/>
            <person name="Gnerre S."/>
            <person name="Grabherr M."/>
            <person name="Kleber M."/>
            <person name="Mauceli E."/>
            <person name="MacCallum I."/>
        </authorList>
    </citation>
    <scope>NUCLEOTIDE SEQUENCE [LARGE SCALE GENOMIC DNA]</scope>
    <source>
        <strain evidence="6">TSC#14030-0811.24</strain>
        <strain evidence="8">Tucson 14030-0811.24</strain>
    </source>
</reference>
<comment type="similarity">
    <text evidence="1 4">Belongs to the serpin family.</text>
</comment>
<proteinExistence type="inferred from homology"/>
<dbReference type="InterPro" id="IPR023796">
    <property type="entry name" value="Serpin_dom"/>
</dbReference>
<dbReference type="PROSITE" id="PS00284">
    <property type="entry name" value="SERPIN"/>
    <property type="match status" value="1"/>
</dbReference>
<dbReference type="InterPro" id="IPR023795">
    <property type="entry name" value="Serpin_CS"/>
</dbReference>
<sequence length="383" mass="43438">MTSSGTIAPSLAASPIVFARNLFRAINVESPMVNMVISPAAARSAMTLVFMAASGKSADELRSVIILGVDIKEDIAKRNADFWSKECVCSDHGVGLRLATRIYVKDDQKLRPEFNLQAVEFFNAQADALNFTNNIESMKEVNKWLEKQTFHTVRNLLTPVAFNPETSVILVNSLYFRAKWSKRFPMQRTVTDDFWINSKQRMEIPMMRQVGHFRYGESRKLRSKILQLPFDESDISMLIILPTDVNGLADLEAKLEYIDLNEVATKSLLHDVDVQIPKFQIECDVDLKVPLQKMGVTRIFEPNRADLTGLFAKQSNQVISEARHKINLGFNENGCEVDIENKPGPTVPIVPDAERKIFRANRPFIFAIRNNQTVYFVGHFIKP</sequence>
<evidence type="ECO:0000259" key="5">
    <source>
        <dbReference type="SMART" id="SM00093"/>
    </source>
</evidence>
<dbReference type="MEROPS" id="I04.067"/>
<evidence type="ECO:0000256" key="3">
    <source>
        <dbReference type="ARBA" id="ARBA00022900"/>
    </source>
</evidence>
<accession>B4MK74</accession>
<dbReference type="eggNOG" id="KOG2392">
    <property type="taxonomic scope" value="Eukaryota"/>
</dbReference>
<reference evidence="6" key="1">
    <citation type="submission" date="2006-08" db="EMBL/GenBank/DDBJ databases">
        <authorList>
            <person name="Remington K."/>
            <person name="Strausberg R."/>
            <person name="Sutton G."/>
            <person name="Walenz B."/>
            <person name="Johnson J."/>
            <person name="Utterback T."/>
            <person name="Venter J.C."/>
        </authorList>
    </citation>
    <scope>NUCLEOTIDE SEQUENCE</scope>
    <source>
        <strain evidence="6">TSC#14030-0811.24</strain>
    </source>
</reference>
<keyword evidence="2" id="KW-0646">Protease inhibitor</keyword>
<evidence type="ECO:0000313" key="8">
    <source>
        <dbReference type="Proteomes" id="UP000007798"/>
    </source>
</evidence>
<dbReference type="CDD" id="cd19954">
    <property type="entry name" value="serpin42Dd-like_insects"/>
    <property type="match status" value="1"/>
</dbReference>
<dbReference type="Proteomes" id="UP000007798">
    <property type="component" value="Unassembled WGS sequence"/>
</dbReference>
<dbReference type="HOGENOM" id="CLU_023330_0_1_1"/>
<reference evidence="7" key="2">
    <citation type="submission" date="2006-08" db="EMBL/GenBank/DDBJ databases">
        <authorList>
            <person name="Qian G."/>
            <person name="Yu M."/>
        </authorList>
    </citation>
    <scope>NUCLEOTIDE SEQUENCE</scope>
    <source>
        <strain evidence="7">TSC#14030-0811.24</strain>
    </source>
</reference>
<dbReference type="PANTHER" id="PTHR11461:SF211">
    <property type="entry name" value="GH10112P-RELATED"/>
    <property type="match status" value="1"/>
</dbReference>
<reference evidence="6" key="5">
    <citation type="submission" date="2008-06" db="EMBL/GenBank/DDBJ databases">
        <authorList>
            <consortium name="FlyBase"/>
        </authorList>
    </citation>
    <scope>NUCLEOTIDE SEQUENCE</scope>
    <source>
        <strain evidence="6">TSC#14030-0811.24</strain>
    </source>
</reference>
<dbReference type="AlphaFoldDB" id="B4MK74"/>
<evidence type="ECO:0000313" key="7">
    <source>
        <dbReference type="EMBL" id="KRF97588.1"/>
    </source>
</evidence>
<dbReference type="InterPro" id="IPR036186">
    <property type="entry name" value="Serpin_sf"/>
</dbReference>
<dbReference type="GO" id="GO:0007618">
    <property type="term" value="P:mating"/>
    <property type="evidence" value="ECO:0007669"/>
    <property type="project" value="EnsemblMetazoa"/>
</dbReference>
<reference evidence="6" key="4">
    <citation type="journal article" date="2008" name="Bioinformatics">
        <title>Assembly reconciliation.</title>
        <authorList>
            <person name="Zimin A.V."/>
            <person name="Smith D.R."/>
            <person name="Sutton G."/>
            <person name="Yorke J.A."/>
        </authorList>
    </citation>
    <scope>NUCLEOTIDE SEQUENCE</scope>
    <source>
        <strain evidence="6">TSC#14030-0811.24</strain>
    </source>
</reference>
<keyword evidence="3" id="KW-0722">Serine protease inhibitor</keyword>